<name>A0A9N7JPE9_CLOSE</name>
<reference evidence="3" key="2">
    <citation type="submission" date="2022-06" db="EMBL/GenBank/DDBJ databases">
        <authorList>
            <person name="Holder M.E."/>
            <person name="Ajami N.J."/>
            <person name="Petrosino J.F."/>
        </authorList>
    </citation>
    <scope>NUCLEOTIDE SEQUENCE</scope>
    <source>
        <strain evidence="3">RMA 8861</strain>
    </source>
</reference>
<sequence>MKKFIFTIITIFFLSSSCSFKTVYASNLFKEGIYTISDFNPPISNKYTVQNSSSENSVIIQVFNNDLLLLQSIKLTPNSEKYNLIELLPDYKIIIVGNGEIFIS</sequence>
<dbReference type="GeneID" id="303562045"/>
<dbReference type="EMBL" id="CP099799">
    <property type="protein sequence ID" value="USS02289.1"/>
    <property type="molecule type" value="Genomic_DNA"/>
</dbReference>
<dbReference type="AlphaFoldDB" id="A0A9N7JPE9"/>
<dbReference type="PROSITE" id="PS51257">
    <property type="entry name" value="PROKAR_LIPOPROTEIN"/>
    <property type="match status" value="1"/>
</dbReference>
<proteinExistence type="predicted"/>
<dbReference type="KEGG" id="csep:CP523_15245"/>
<feature type="signal peptide" evidence="1">
    <location>
        <begin position="1"/>
        <end position="25"/>
    </location>
</feature>
<evidence type="ECO:0000313" key="2">
    <source>
        <dbReference type="EMBL" id="AYE35676.1"/>
    </source>
</evidence>
<evidence type="ECO:0000256" key="1">
    <source>
        <dbReference type="SAM" id="SignalP"/>
    </source>
</evidence>
<evidence type="ECO:0000313" key="4">
    <source>
        <dbReference type="Proteomes" id="UP000280586"/>
    </source>
</evidence>
<accession>A0A9N7JPE9</accession>
<dbReference type="Proteomes" id="UP001055437">
    <property type="component" value="Chromosome"/>
</dbReference>
<dbReference type="OrthoDB" id="1924904at2"/>
<keyword evidence="1" id="KW-0732">Signal</keyword>
<feature type="chain" id="PRO_5040218177" description="Lipoprotein" evidence="1">
    <location>
        <begin position="26"/>
        <end position="104"/>
    </location>
</feature>
<protein>
    <recommendedName>
        <fullName evidence="6">Lipoprotein</fullName>
    </recommendedName>
</protein>
<dbReference type="Proteomes" id="UP000280586">
    <property type="component" value="Chromosome"/>
</dbReference>
<dbReference type="RefSeq" id="WP_066678559.1">
    <property type="nucleotide sequence ID" value="NZ_CABMIZ010000046.1"/>
</dbReference>
<reference evidence="2 4" key="1">
    <citation type="submission" date="2017-09" db="EMBL/GenBank/DDBJ databases">
        <authorList>
            <person name="Thomas P."/>
            <person name="Seyboldt C."/>
        </authorList>
    </citation>
    <scope>NUCLEOTIDE SEQUENCE [LARGE SCALE GENOMIC DNA]</scope>
    <source>
        <strain evidence="2 4">DSM 7534</strain>
    </source>
</reference>
<evidence type="ECO:0000313" key="3">
    <source>
        <dbReference type="EMBL" id="USS02289.1"/>
    </source>
</evidence>
<organism evidence="2 4">
    <name type="scientific">Clostridium septicum</name>
    <dbReference type="NCBI Taxonomy" id="1504"/>
    <lineage>
        <taxon>Bacteria</taxon>
        <taxon>Bacillati</taxon>
        <taxon>Bacillota</taxon>
        <taxon>Clostridia</taxon>
        <taxon>Eubacteriales</taxon>
        <taxon>Clostridiaceae</taxon>
        <taxon>Clostridium</taxon>
    </lineage>
</organism>
<keyword evidence="5" id="KW-1185">Reference proteome</keyword>
<dbReference type="EMBL" id="CP023671">
    <property type="protein sequence ID" value="AYE35676.1"/>
    <property type="molecule type" value="Genomic_DNA"/>
</dbReference>
<evidence type="ECO:0008006" key="6">
    <source>
        <dbReference type="Google" id="ProtNLM"/>
    </source>
</evidence>
<gene>
    <name evidence="2" type="ORF">CP523_15245</name>
    <name evidence="3" type="ORF">NH397_07715</name>
</gene>
<evidence type="ECO:0000313" key="5">
    <source>
        <dbReference type="Proteomes" id="UP001055437"/>
    </source>
</evidence>